<dbReference type="RefSeq" id="WP_087461782.1">
    <property type="nucleotide sequence ID" value="NZ_CP021425.1"/>
</dbReference>
<dbReference type="Pfam" id="PF02627">
    <property type="entry name" value="CMD"/>
    <property type="match status" value="1"/>
</dbReference>
<evidence type="ECO:0000313" key="2">
    <source>
        <dbReference type="EMBL" id="ARU56822.1"/>
    </source>
</evidence>
<dbReference type="OrthoDB" id="4704294at2"/>
<evidence type="ECO:0000313" key="3">
    <source>
        <dbReference type="Proteomes" id="UP000196027"/>
    </source>
</evidence>
<dbReference type="Gene3D" id="1.20.1290.10">
    <property type="entry name" value="AhpD-like"/>
    <property type="match status" value="1"/>
</dbReference>
<keyword evidence="3" id="KW-1185">Reference proteome</keyword>
<sequence length="184" mass="20349">MKPRIQPVEAPYSENVQKDFETIMPKGMPPLAIFRTVAHNPRVLHRMISGGLLDKGSISIADRELVILRVCALTGAEYEWGVHVAGFAAKAGFNPEQISNTCEGVINSSFWSGEQQLLIRLVDELHSTSNVSENLWSELSDAYQPDQLIELVMLAGLYHAVSFVVNACHIEKEPFAPSFPGDRS</sequence>
<name>A0A1Y0I8I8_9GAMM</name>
<dbReference type="InterPro" id="IPR003779">
    <property type="entry name" value="CMD-like"/>
</dbReference>
<dbReference type="GO" id="GO:0051920">
    <property type="term" value="F:peroxiredoxin activity"/>
    <property type="evidence" value="ECO:0007669"/>
    <property type="project" value="InterPro"/>
</dbReference>
<dbReference type="PANTHER" id="PTHR34846:SF5">
    <property type="entry name" value="CARBOXYMUCONOLACTONE DECARBOXYLASE-LIKE DOMAIN-CONTAINING PROTEIN"/>
    <property type="match status" value="1"/>
</dbReference>
<dbReference type="PANTHER" id="PTHR34846">
    <property type="entry name" value="4-CARBOXYMUCONOLACTONE DECARBOXYLASE FAMILY PROTEIN (AFU_ORTHOLOGUE AFUA_6G11590)"/>
    <property type="match status" value="1"/>
</dbReference>
<dbReference type="KEGG" id="ome:OLMES_2772"/>
<dbReference type="InterPro" id="IPR029032">
    <property type="entry name" value="AhpD-like"/>
</dbReference>
<gene>
    <name evidence="2" type="ORF">OLMES_2772</name>
</gene>
<dbReference type="Proteomes" id="UP000196027">
    <property type="component" value="Chromosome"/>
</dbReference>
<organism evidence="2 3">
    <name type="scientific">Oleiphilus messinensis</name>
    <dbReference type="NCBI Taxonomy" id="141451"/>
    <lineage>
        <taxon>Bacteria</taxon>
        <taxon>Pseudomonadati</taxon>
        <taxon>Pseudomonadota</taxon>
        <taxon>Gammaproteobacteria</taxon>
        <taxon>Oceanospirillales</taxon>
        <taxon>Oleiphilaceae</taxon>
        <taxon>Oleiphilus</taxon>
    </lineage>
</organism>
<proteinExistence type="predicted"/>
<reference evidence="2 3" key="1">
    <citation type="submission" date="2017-05" db="EMBL/GenBank/DDBJ databases">
        <title>Genomic insights into alkan degradation activity of Oleiphilus messinensis.</title>
        <authorList>
            <person name="Kozyavkin S.A."/>
            <person name="Slesarev A.I."/>
            <person name="Golyshin P.N."/>
            <person name="Korzhenkov A."/>
            <person name="Golyshina O.N."/>
            <person name="Toshchakov S.V."/>
        </authorList>
    </citation>
    <scope>NUCLEOTIDE SEQUENCE [LARGE SCALE GENOMIC DNA]</scope>
    <source>
        <strain evidence="2 3">ME102</strain>
    </source>
</reference>
<feature type="domain" description="Carboxymuconolactone decarboxylase-like" evidence="1">
    <location>
        <begin position="50"/>
        <end position="115"/>
    </location>
</feature>
<protein>
    <submittedName>
        <fullName evidence="2">Carboxymuconolactone decarboxylase</fullName>
    </submittedName>
</protein>
<dbReference type="EMBL" id="CP021425">
    <property type="protein sequence ID" value="ARU56822.1"/>
    <property type="molecule type" value="Genomic_DNA"/>
</dbReference>
<dbReference type="AlphaFoldDB" id="A0A1Y0I8I8"/>
<dbReference type="SUPFAM" id="SSF69118">
    <property type="entry name" value="AhpD-like"/>
    <property type="match status" value="1"/>
</dbReference>
<evidence type="ECO:0000259" key="1">
    <source>
        <dbReference type="Pfam" id="PF02627"/>
    </source>
</evidence>
<accession>A0A1Y0I8I8</accession>